<dbReference type="PANTHER" id="PTHR30619">
    <property type="entry name" value="DNA INTERNALIZATION/COMPETENCE PROTEIN COMEC/REC2"/>
    <property type="match status" value="1"/>
</dbReference>
<proteinExistence type="predicted"/>
<dbReference type="Proteomes" id="UP001145072">
    <property type="component" value="Unassembled WGS sequence"/>
</dbReference>
<dbReference type="InterPro" id="IPR036866">
    <property type="entry name" value="RibonucZ/Hydroxyglut_hydro"/>
</dbReference>
<evidence type="ECO:0000259" key="1">
    <source>
        <dbReference type="Pfam" id="PF00753"/>
    </source>
</evidence>
<sequence length="264" mass="29836">MKQKVFIWIGIFLWISAGINIVNAESINLLEEGELYVAFLNLPDGEATLIKTSNDRNYLINTGSNESEEKLLFQLKELEIKQLDGLILTGQTNDYCGNAHRLIERYHINKTYYSSDLSSTCKEQLTSTSRVQWKSGEVISLDEHLTVQVLAVGPKGDMSLGISYGENSIMYLSISDVENEKEILDTGFKSNILKIGNYAKGKSPSLSFLEKIDPHMSIVFNSKGYTPNEGLIERLNESWVDVYYLKQAGTTIIRMDLHEYEILS</sequence>
<dbReference type="Pfam" id="PF00753">
    <property type="entry name" value="Lactamase_B"/>
    <property type="match status" value="1"/>
</dbReference>
<reference evidence="2" key="1">
    <citation type="submission" date="2022-06" db="EMBL/GenBank/DDBJ databases">
        <title>Aquibacillus sp. a new bacterium isolated from soil saline samples.</title>
        <authorList>
            <person name="Galisteo C."/>
            <person name="De La Haba R."/>
            <person name="Sanchez-Porro C."/>
            <person name="Ventosa A."/>
        </authorList>
    </citation>
    <scope>NUCLEOTIDE SEQUENCE</scope>
    <source>
        <strain evidence="2">JCM 12387</strain>
    </source>
</reference>
<dbReference type="PANTHER" id="PTHR30619:SF1">
    <property type="entry name" value="RECOMBINATION PROTEIN 2"/>
    <property type="match status" value="1"/>
</dbReference>
<name>A0A9X3WHP4_9BACI</name>
<feature type="domain" description="Metallo-beta-lactamase" evidence="1">
    <location>
        <begin position="47"/>
        <end position="167"/>
    </location>
</feature>
<organism evidence="2 3">
    <name type="scientific">Aquibacillus koreensis</name>
    <dbReference type="NCBI Taxonomy" id="279446"/>
    <lineage>
        <taxon>Bacteria</taxon>
        <taxon>Bacillati</taxon>
        <taxon>Bacillota</taxon>
        <taxon>Bacilli</taxon>
        <taxon>Bacillales</taxon>
        <taxon>Bacillaceae</taxon>
        <taxon>Aquibacillus</taxon>
    </lineage>
</organism>
<dbReference type="SUPFAM" id="SSF56281">
    <property type="entry name" value="Metallo-hydrolase/oxidoreductase"/>
    <property type="match status" value="1"/>
</dbReference>
<dbReference type="AlphaFoldDB" id="A0A9X3WHP4"/>
<dbReference type="InterPro" id="IPR052159">
    <property type="entry name" value="Competence_DNA_uptake"/>
</dbReference>
<protein>
    <recommendedName>
        <fullName evidence="1">Metallo-beta-lactamase domain-containing protein</fullName>
    </recommendedName>
</protein>
<comment type="caution">
    <text evidence="2">The sequence shown here is derived from an EMBL/GenBank/DDBJ whole genome shotgun (WGS) entry which is preliminary data.</text>
</comment>
<keyword evidence="3" id="KW-1185">Reference proteome</keyword>
<accession>A0A9X3WHP4</accession>
<evidence type="ECO:0000313" key="3">
    <source>
        <dbReference type="Proteomes" id="UP001145072"/>
    </source>
</evidence>
<dbReference type="InterPro" id="IPR001279">
    <property type="entry name" value="Metallo-B-lactamas"/>
</dbReference>
<dbReference type="EMBL" id="JAMQJZ010000001">
    <property type="protein sequence ID" value="MDC3418803.1"/>
    <property type="molecule type" value="Genomic_DNA"/>
</dbReference>
<dbReference type="Gene3D" id="3.60.15.10">
    <property type="entry name" value="Ribonuclease Z/Hydroxyacylglutathione hydrolase-like"/>
    <property type="match status" value="1"/>
</dbReference>
<dbReference type="RefSeq" id="WP_259871026.1">
    <property type="nucleotide sequence ID" value="NZ_JAMQJZ010000001.1"/>
</dbReference>
<gene>
    <name evidence="2" type="ORF">NC661_00195</name>
</gene>
<evidence type="ECO:0000313" key="2">
    <source>
        <dbReference type="EMBL" id="MDC3418803.1"/>
    </source>
</evidence>